<reference evidence="2 3" key="1">
    <citation type="submission" date="2021-01" db="EMBL/GenBank/DDBJ databases">
        <title>Genomic Encyclopedia of Type Strains, Phase IV (KMG-IV): sequencing the most valuable type-strain genomes for metagenomic binning, comparative biology and taxonomic classification.</title>
        <authorList>
            <person name="Goeker M."/>
        </authorList>
    </citation>
    <scope>NUCLEOTIDE SEQUENCE [LARGE SCALE GENOMIC DNA]</scope>
    <source>
        <strain evidence="2 3">DSM 104297</strain>
    </source>
</reference>
<dbReference type="EMBL" id="JAFBFC010000003">
    <property type="protein sequence ID" value="MBM7703158.1"/>
    <property type="molecule type" value="Genomic_DNA"/>
</dbReference>
<dbReference type="RefSeq" id="WP_205186706.1">
    <property type="nucleotide sequence ID" value="NZ_JAFBFC010000003.1"/>
</dbReference>
<accession>A0ABS2QVD1</accession>
<proteinExistence type="predicted"/>
<keyword evidence="1" id="KW-0812">Transmembrane</keyword>
<evidence type="ECO:0000256" key="1">
    <source>
        <dbReference type="SAM" id="Phobius"/>
    </source>
</evidence>
<comment type="caution">
    <text evidence="2">The sequence shown here is derived from an EMBL/GenBank/DDBJ whole genome shotgun (WGS) entry which is preliminary data.</text>
</comment>
<keyword evidence="3" id="KW-1185">Reference proteome</keyword>
<organism evidence="2 3">
    <name type="scientific">Priestia iocasae</name>
    <dbReference type="NCBI Taxonomy" id="2291674"/>
    <lineage>
        <taxon>Bacteria</taxon>
        <taxon>Bacillati</taxon>
        <taxon>Bacillota</taxon>
        <taxon>Bacilli</taxon>
        <taxon>Bacillales</taxon>
        <taxon>Bacillaceae</taxon>
        <taxon>Priestia</taxon>
    </lineage>
</organism>
<protein>
    <submittedName>
        <fullName evidence="2">Uncharacterized protein</fullName>
    </submittedName>
</protein>
<keyword evidence="1" id="KW-0472">Membrane</keyword>
<keyword evidence="1" id="KW-1133">Transmembrane helix</keyword>
<gene>
    <name evidence="2" type="ORF">JOC83_002005</name>
</gene>
<evidence type="ECO:0000313" key="2">
    <source>
        <dbReference type="EMBL" id="MBM7703158.1"/>
    </source>
</evidence>
<dbReference type="Proteomes" id="UP000809829">
    <property type="component" value="Unassembled WGS sequence"/>
</dbReference>
<sequence>MDIDIRRNTFVVLMFSLLIQLFMLAMLTLEIKNPPRIQQASGAAIQMMNYIEMPPNK</sequence>
<feature type="transmembrane region" description="Helical" evidence="1">
    <location>
        <begin position="12"/>
        <end position="29"/>
    </location>
</feature>
<name>A0ABS2QVD1_9BACI</name>
<evidence type="ECO:0000313" key="3">
    <source>
        <dbReference type="Proteomes" id="UP000809829"/>
    </source>
</evidence>